<dbReference type="AlphaFoldDB" id="A0A367IZK5"/>
<sequence>MNIKYSANRSKELVQVCRLMFATTKEVTLRGYRILERLYQQAFWDKAIITTFQEDMGSSRTAVNHNVIGTEREFHNEETSTYWLPKDDEEQKRLAGQHFAFKDLYEGNVLPSVTKALDFQKGITILDVGCGSGVWVMDMITEYPNCTYHGCDIVDTTNKKLPLKQFTYAYGNVTKRLPYEDNTFDFVHMRFFVLALNEEHEWPAAISEVIRVTKPGGMIQVADCDLRLPKDHTAVFHKVMHAIRTVCISRGQNPNIGVELEKMLSKHDNVKIVQSDYRACDMSSGTSAAKKFIWDCLEGVKSIQPMVGPMLGIKTQEDMANFLTEYKHSLETQQCHFCFNSVAAQKLQL</sequence>
<dbReference type="EMBL" id="PJQL01002765">
    <property type="protein sequence ID" value="RCH83128.1"/>
    <property type="molecule type" value="Genomic_DNA"/>
</dbReference>
<dbReference type="CDD" id="cd02440">
    <property type="entry name" value="AdoMet_MTases"/>
    <property type="match status" value="1"/>
</dbReference>
<dbReference type="Gene3D" id="3.40.50.150">
    <property type="entry name" value="Vaccinia Virus protein VP39"/>
    <property type="match status" value="1"/>
</dbReference>
<dbReference type="SUPFAM" id="SSF53335">
    <property type="entry name" value="S-adenosyl-L-methionine-dependent methyltransferases"/>
    <property type="match status" value="1"/>
</dbReference>
<evidence type="ECO:0000313" key="3">
    <source>
        <dbReference type="Proteomes" id="UP000252139"/>
    </source>
</evidence>
<reference evidence="2 3" key="1">
    <citation type="journal article" date="2018" name="G3 (Bethesda)">
        <title>Phylogenetic and Phylogenomic Definition of Rhizopus Species.</title>
        <authorList>
            <person name="Gryganskyi A.P."/>
            <person name="Golan J."/>
            <person name="Dolatabadi S."/>
            <person name="Mondo S."/>
            <person name="Robb S."/>
            <person name="Idnurm A."/>
            <person name="Muszewska A."/>
            <person name="Steczkiewicz K."/>
            <person name="Masonjones S."/>
            <person name="Liao H.L."/>
            <person name="Gajdeczka M.T."/>
            <person name="Anike F."/>
            <person name="Vuek A."/>
            <person name="Anishchenko I.M."/>
            <person name="Voigt K."/>
            <person name="de Hoog G.S."/>
            <person name="Smith M.E."/>
            <person name="Heitman J."/>
            <person name="Vilgalys R."/>
            <person name="Stajich J.E."/>
        </authorList>
    </citation>
    <scope>NUCLEOTIDE SEQUENCE [LARGE SCALE GENOMIC DNA]</scope>
    <source>
        <strain evidence="2 3">CBS 357.93</strain>
    </source>
</reference>
<protein>
    <recommendedName>
        <fullName evidence="1">Methyltransferase domain-containing protein</fullName>
    </recommendedName>
</protein>
<evidence type="ECO:0000313" key="2">
    <source>
        <dbReference type="EMBL" id="RCH83128.1"/>
    </source>
</evidence>
<dbReference type="Pfam" id="PF13649">
    <property type="entry name" value="Methyltransf_25"/>
    <property type="match status" value="1"/>
</dbReference>
<feature type="domain" description="Methyltransferase" evidence="1">
    <location>
        <begin position="125"/>
        <end position="217"/>
    </location>
</feature>
<evidence type="ECO:0000259" key="1">
    <source>
        <dbReference type="Pfam" id="PF13649"/>
    </source>
</evidence>
<dbReference type="STRING" id="86630.A0A367IZK5"/>
<dbReference type="InterPro" id="IPR029063">
    <property type="entry name" value="SAM-dependent_MTases_sf"/>
</dbReference>
<keyword evidence="3" id="KW-1185">Reference proteome</keyword>
<name>A0A367IZK5_RHIAZ</name>
<dbReference type="PANTHER" id="PTHR43591">
    <property type="entry name" value="METHYLTRANSFERASE"/>
    <property type="match status" value="1"/>
</dbReference>
<proteinExistence type="predicted"/>
<accession>A0A367IZK5</accession>
<dbReference type="Proteomes" id="UP000252139">
    <property type="component" value="Unassembled WGS sequence"/>
</dbReference>
<organism evidence="2 3">
    <name type="scientific">Rhizopus azygosporus</name>
    <name type="common">Rhizopus microsporus var. azygosporus</name>
    <dbReference type="NCBI Taxonomy" id="86630"/>
    <lineage>
        <taxon>Eukaryota</taxon>
        <taxon>Fungi</taxon>
        <taxon>Fungi incertae sedis</taxon>
        <taxon>Mucoromycota</taxon>
        <taxon>Mucoromycotina</taxon>
        <taxon>Mucoromycetes</taxon>
        <taxon>Mucorales</taxon>
        <taxon>Mucorineae</taxon>
        <taxon>Rhizopodaceae</taxon>
        <taxon>Rhizopus</taxon>
    </lineage>
</organism>
<dbReference type="OrthoDB" id="2013972at2759"/>
<gene>
    <name evidence="2" type="ORF">CU097_003198</name>
</gene>
<comment type="caution">
    <text evidence="2">The sequence shown here is derived from an EMBL/GenBank/DDBJ whole genome shotgun (WGS) entry which is preliminary data.</text>
</comment>
<dbReference type="InterPro" id="IPR041698">
    <property type="entry name" value="Methyltransf_25"/>
</dbReference>